<reference evidence="6" key="1">
    <citation type="submission" date="2023-03" db="EMBL/GenBank/DDBJ databases">
        <title>Complete genome of Cladonia borealis.</title>
        <authorList>
            <person name="Park H."/>
        </authorList>
    </citation>
    <scope>NUCLEOTIDE SEQUENCE</scope>
    <source>
        <strain evidence="6">ANT050790</strain>
    </source>
</reference>
<dbReference type="InterPro" id="IPR036770">
    <property type="entry name" value="Ankyrin_rpt-contain_sf"/>
</dbReference>
<feature type="compositionally biased region" description="Polar residues" evidence="3">
    <location>
        <begin position="1118"/>
        <end position="1127"/>
    </location>
</feature>
<dbReference type="AlphaFoldDB" id="A0AA39QYA0"/>
<dbReference type="PANTHER" id="PTHR10039:SF16">
    <property type="entry name" value="GPI INOSITOL-DEACYLASE"/>
    <property type="match status" value="1"/>
</dbReference>
<keyword evidence="1" id="KW-0677">Repeat</keyword>
<keyword evidence="2" id="KW-0040">ANK repeat</keyword>
<evidence type="ECO:0000313" key="7">
    <source>
        <dbReference type="Proteomes" id="UP001166286"/>
    </source>
</evidence>
<feature type="domain" description="DUF7708" evidence="4">
    <location>
        <begin position="82"/>
        <end position="223"/>
    </location>
</feature>
<feature type="repeat" description="ANK" evidence="2">
    <location>
        <begin position="883"/>
        <end position="915"/>
    </location>
</feature>
<feature type="repeat" description="ANK" evidence="2">
    <location>
        <begin position="960"/>
        <end position="992"/>
    </location>
</feature>
<evidence type="ECO:0000256" key="3">
    <source>
        <dbReference type="SAM" id="MobiDB-lite"/>
    </source>
</evidence>
<dbReference type="EMBL" id="JAFEKC020000013">
    <property type="protein sequence ID" value="KAK0511442.1"/>
    <property type="molecule type" value="Genomic_DNA"/>
</dbReference>
<dbReference type="PROSITE" id="PS50088">
    <property type="entry name" value="ANK_REPEAT"/>
    <property type="match status" value="4"/>
</dbReference>
<dbReference type="Gene3D" id="3.40.50.300">
    <property type="entry name" value="P-loop containing nucleotide triphosphate hydrolases"/>
    <property type="match status" value="1"/>
</dbReference>
<name>A0AA39QYA0_9LECA</name>
<sequence>MSASQDKHSVVPSKSRDLWARAIGTLTTEDQALIDFNNADRIAVLESAIALAEDKKRQCVNQHWRIRRGHGKTLILRDVFGKIVGWIQKFKEIGDVAVQYDPVHASLPWAGVRLLLEVTIKDSQIFGAMFEGVEVVAGLISRYAILEDIYLRDSTSAVERLADRLTMLYAAVLTFLTRTIHYFGKSTVKRLAQSIVTLTDTNLDAMMGTIDSLERDVDRDAQLIVAERQNIVLQGIQHLSSSLPGWYSANSMSLLVQASAPPDIAGQQRDTSLLEIMRNIQEPYNRMADQLVNAHDTLAQDERASILRWLSTIPYAQHHQNVRKGRLQDSGVWLCEHEDFRKWLLTSYSSILWVHGPPGTGKTKLMSVVIDDIQGRNDLNPTIAPLAYFYCAREAAEPERADPEKILLSIARQLSGTDTAKPIREAARQMYDNYRKDGFNVKSLSLDQTVALILDLLGDTPATIIVDALDECDPSRRHELLDSFDGIIQKSANVVKILVSSRDDGDILCRLETSPNLYINAKYNSPDIKRFIRVEIALAIERKRLLCGRVSEALQSLIIKTLESGAHGMFRWVSLQLQNLCDPRRIKVEEDLLEELGRLPQTLKELYDRTYEEVLQSANFSRSLGIRLLKWLLVAQRMLGISEILAAVSPVEDGISMTLTPRDVLNMTCNLVVEDKALGCFRFAHLSVREYLDTRPEFSNDETHRLLVERCLDHYILGYPNDPLDSYSAFFWPTHYASLGRHARSIVLHAKLRYFLFHGANASGTFQNWRHDINSKLARFTSRVIPYRRYVPARAFGGEHDHSYKLSAAVNPFLTACIYGLPEVLQMQAKSYAESFQSQLYRYGTGPLYNGLSGLHIAIISNFFGVAETLLQNDCKTSHCTAKGETPLYIAAQYRNTAMIRLLLAYHANPNCISYLHKVDASKKSTEAPQDDNIDRRTAEAKLSLGIRLDFGQCLSVPDDFEAPIHLIARLGDKSCLSELLQHGADVNAKTKLGANALQIAVLMGHYEFVEMLVTAGADVNAPLIYGRPPLHLAAAAGNKRMVSLLLRLGADPQKRDSSMCSVFDVAIRSGHGALAASLGSLTIFDSGPPEQQRRNSLHDPGQSSILAEQQRRYSLQDPGQPSSLAEQQRRNPLHDPGQSSSLAEPQRRYSFDDPGQSSSIPIIVTDNTKFDVDLDTERRNDAITLDLAINANQEELNSESVAVHDEVKTGGKAHRIIDKAIAAMSRSALKSRKNRE</sequence>
<gene>
    <name evidence="6" type="ORF">JMJ35_006015</name>
</gene>
<dbReference type="SUPFAM" id="SSF48403">
    <property type="entry name" value="Ankyrin repeat"/>
    <property type="match status" value="1"/>
</dbReference>
<dbReference type="Pfam" id="PF24809">
    <property type="entry name" value="DUF7708"/>
    <property type="match status" value="1"/>
</dbReference>
<dbReference type="SUPFAM" id="SSF52540">
    <property type="entry name" value="P-loop containing nucleoside triphosphate hydrolases"/>
    <property type="match status" value="1"/>
</dbReference>
<dbReference type="Pfam" id="PF12796">
    <property type="entry name" value="Ank_2"/>
    <property type="match status" value="2"/>
</dbReference>
<dbReference type="SMART" id="SM00248">
    <property type="entry name" value="ANK"/>
    <property type="match status" value="5"/>
</dbReference>
<feature type="repeat" description="ANK" evidence="2">
    <location>
        <begin position="993"/>
        <end position="1022"/>
    </location>
</feature>
<accession>A0AA39QYA0</accession>
<organism evidence="6 7">
    <name type="scientific">Cladonia borealis</name>
    <dbReference type="NCBI Taxonomy" id="184061"/>
    <lineage>
        <taxon>Eukaryota</taxon>
        <taxon>Fungi</taxon>
        <taxon>Dikarya</taxon>
        <taxon>Ascomycota</taxon>
        <taxon>Pezizomycotina</taxon>
        <taxon>Lecanoromycetes</taxon>
        <taxon>OSLEUM clade</taxon>
        <taxon>Lecanoromycetidae</taxon>
        <taxon>Lecanorales</taxon>
        <taxon>Lecanorineae</taxon>
        <taxon>Cladoniaceae</taxon>
        <taxon>Cladonia</taxon>
    </lineage>
</organism>
<feature type="repeat" description="ANK" evidence="2">
    <location>
        <begin position="1026"/>
        <end position="1058"/>
    </location>
</feature>
<dbReference type="InterPro" id="IPR027417">
    <property type="entry name" value="P-loop_NTPase"/>
</dbReference>
<dbReference type="PANTHER" id="PTHR10039">
    <property type="entry name" value="AMELOGENIN"/>
    <property type="match status" value="1"/>
</dbReference>
<feature type="domain" description="Nephrocystin 3-like N-terminal" evidence="5">
    <location>
        <begin position="330"/>
        <end position="502"/>
    </location>
</feature>
<feature type="region of interest" description="Disordered" evidence="3">
    <location>
        <begin position="1111"/>
        <end position="1162"/>
    </location>
</feature>
<dbReference type="PROSITE" id="PS50297">
    <property type="entry name" value="ANK_REP_REGION"/>
    <property type="match status" value="4"/>
</dbReference>
<evidence type="ECO:0000259" key="4">
    <source>
        <dbReference type="Pfam" id="PF24809"/>
    </source>
</evidence>
<dbReference type="Pfam" id="PF24883">
    <property type="entry name" value="NPHP3_N"/>
    <property type="match status" value="1"/>
</dbReference>
<dbReference type="InterPro" id="IPR056884">
    <property type="entry name" value="NPHP3-like_N"/>
</dbReference>
<dbReference type="InterPro" id="IPR056125">
    <property type="entry name" value="DUF7708"/>
</dbReference>
<dbReference type="Gene3D" id="1.25.40.20">
    <property type="entry name" value="Ankyrin repeat-containing domain"/>
    <property type="match status" value="2"/>
</dbReference>
<evidence type="ECO:0000313" key="6">
    <source>
        <dbReference type="EMBL" id="KAK0511442.1"/>
    </source>
</evidence>
<evidence type="ECO:0000256" key="2">
    <source>
        <dbReference type="PROSITE-ProRule" id="PRU00023"/>
    </source>
</evidence>
<comment type="caution">
    <text evidence="6">The sequence shown here is derived from an EMBL/GenBank/DDBJ whole genome shotgun (WGS) entry which is preliminary data.</text>
</comment>
<keyword evidence="7" id="KW-1185">Reference proteome</keyword>
<dbReference type="Proteomes" id="UP001166286">
    <property type="component" value="Unassembled WGS sequence"/>
</dbReference>
<proteinExistence type="predicted"/>
<protein>
    <recommendedName>
        <fullName evidence="8">NWD NACHT-NTPase N-terminal domain-containing protein</fullName>
    </recommendedName>
</protein>
<evidence type="ECO:0008006" key="8">
    <source>
        <dbReference type="Google" id="ProtNLM"/>
    </source>
</evidence>
<dbReference type="InterPro" id="IPR002110">
    <property type="entry name" value="Ankyrin_rpt"/>
</dbReference>
<evidence type="ECO:0000256" key="1">
    <source>
        <dbReference type="ARBA" id="ARBA00022737"/>
    </source>
</evidence>
<evidence type="ECO:0000259" key="5">
    <source>
        <dbReference type="Pfam" id="PF24883"/>
    </source>
</evidence>